<feature type="transmembrane region" description="Helical" evidence="1">
    <location>
        <begin position="87"/>
        <end position="107"/>
    </location>
</feature>
<dbReference type="EMBL" id="CAXLJM020000065">
    <property type="protein sequence ID" value="CAL8121386.1"/>
    <property type="molecule type" value="Genomic_DNA"/>
</dbReference>
<dbReference type="Proteomes" id="UP001642540">
    <property type="component" value="Unassembled WGS sequence"/>
</dbReference>
<comment type="caution">
    <text evidence="2">The sequence shown here is derived from an EMBL/GenBank/DDBJ whole genome shotgun (WGS) entry which is preliminary data.</text>
</comment>
<feature type="transmembrane region" description="Helical" evidence="1">
    <location>
        <begin position="155"/>
        <end position="180"/>
    </location>
</feature>
<evidence type="ECO:0008006" key="4">
    <source>
        <dbReference type="Google" id="ProtNLM"/>
    </source>
</evidence>
<gene>
    <name evidence="2" type="ORF">ODALV1_LOCUS19360</name>
</gene>
<accession>A0ABP1R6N5</accession>
<sequence length="466" mass="52444">MALGKGATNVQFFIQKYSIFPPFAGHLIVKDCDNKVKMSCIPYQQSKSAKIVWQVVSNSFLLLFLLTLWRLQVLISQWKGNKDMEQLGTLCILLTISIMSHILYHYFNVYNAEFCYVVTQACKLLNLRRDTEGVEEIKSMSNFFHVVACMDKLEILVYLFASVFVLVPVAVPCLPLITRFEPFQVVLFETAKFLLPVETKAIRISSKFFAILIYSFLGMHAGAVILFLLGMFITVGGCVLHFSTQLKRTANATTKTDFLLNTKALRNLRKSIGIYRVLQIETSVSRQISKDMFGVMGTVGMVFVASSAYFVIFSYGVIPSVMYLGCATSVFFSFAIAFILITLASLPDKHTNLFKNRWKWVVLPKKWKVSLNSCGPVGFSLGNFVRIATARTAIIVADTLLNCIATMILMGEFKRKRIYMEILLTAPSTMFLGTTRVGEEIEAGTNLIRGLDANENHGDMYRNSIK</sequence>
<keyword evidence="3" id="KW-1185">Reference proteome</keyword>
<reference evidence="2 3" key="1">
    <citation type="submission" date="2024-08" db="EMBL/GenBank/DDBJ databases">
        <authorList>
            <person name="Cucini C."/>
            <person name="Frati F."/>
        </authorList>
    </citation>
    <scope>NUCLEOTIDE SEQUENCE [LARGE SCALE GENOMIC DNA]</scope>
</reference>
<feature type="transmembrane region" description="Helical" evidence="1">
    <location>
        <begin position="393"/>
        <end position="411"/>
    </location>
</feature>
<keyword evidence="1" id="KW-0472">Membrane</keyword>
<name>A0ABP1R6N5_9HEXA</name>
<keyword evidence="1" id="KW-1133">Transmembrane helix</keyword>
<feature type="transmembrane region" description="Helical" evidence="1">
    <location>
        <begin position="321"/>
        <end position="346"/>
    </location>
</feature>
<evidence type="ECO:0000256" key="1">
    <source>
        <dbReference type="SAM" id="Phobius"/>
    </source>
</evidence>
<organism evidence="2 3">
    <name type="scientific">Orchesella dallaii</name>
    <dbReference type="NCBI Taxonomy" id="48710"/>
    <lineage>
        <taxon>Eukaryota</taxon>
        <taxon>Metazoa</taxon>
        <taxon>Ecdysozoa</taxon>
        <taxon>Arthropoda</taxon>
        <taxon>Hexapoda</taxon>
        <taxon>Collembola</taxon>
        <taxon>Entomobryomorpha</taxon>
        <taxon>Entomobryoidea</taxon>
        <taxon>Orchesellidae</taxon>
        <taxon>Orchesellinae</taxon>
        <taxon>Orchesella</taxon>
    </lineage>
</organism>
<protein>
    <recommendedName>
        <fullName evidence="4">Odorant receptor</fullName>
    </recommendedName>
</protein>
<proteinExistence type="predicted"/>
<feature type="transmembrane region" description="Helical" evidence="1">
    <location>
        <begin position="293"/>
        <end position="315"/>
    </location>
</feature>
<evidence type="ECO:0000313" key="3">
    <source>
        <dbReference type="Proteomes" id="UP001642540"/>
    </source>
</evidence>
<evidence type="ECO:0000313" key="2">
    <source>
        <dbReference type="EMBL" id="CAL8121386.1"/>
    </source>
</evidence>
<keyword evidence="1" id="KW-0812">Transmembrane</keyword>
<feature type="transmembrane region" description="Helical" evidence="1">
    <location>
        <begin position="51"/>
        <end position="75"/>
    </location>
</feature>